<dbReference type="EMBL" id="ICPP01006862">
    <property type="protein sequence ID" value="LAC39506.1"/>
    <property type="molecule type" value="Transcribed_RNA"/>
</dbReference>
<dbReference type="AlphaFoldDB" id="A0A6G1RKR2"/>
<dbReference type="InterPro" id="IPR000719">
    <property type="entry name" value="Prot_kinase_dom"/>
</dbReference>
<comment type="subcellular location">
    <subcellularLocation>
        <location evidence="1">Cell envelope</location>
    </subcellularLocation>
    <subcellularLocation>
        <location evidence="2">Endomembrane system</location>
    </subcellularLocation>
</comment>
<dbReference type="GO" id="GO:0012505">
    <property type="term" value="C:endomembrane system"/>
    <property type="evidence" value="ECO:0007669"/>
    <property type="project" value="UniProtKB-SubCell"/>
</dbReference>
<reference evidence="10" key="2">
    <citation type="submission" date="2020-03" db="EMBL/GenBank/DDBJ databases">
        <authorList>
            <consortium name="Environmental Genome Science Research Promotion Project"/>
            <person name="Nakajima N."/>
            <person name="Onuma M."/>
            <person name="Endoh D."/>
        </authorList>
    </citation>
    <scope>NUCLEOTIDE SEQUENCE</scope>
</reference>
<evidence type="ECO:0000313" key="10">
    <source>
        <dbReference type="EMBL" id="LAC39506.1"/>
    </source>
</evidence>
<evidence type="ECO:0000256" key="1">
    <source>
        <dbReference type="ARBA" id="ARBA00004196"/>
    </source>
</evidence>
<dbReference type="Pfam" id="PF00069">
    <property type="entry name" value="Pkinase"/>
    <property type="match status" value="1"/>
</dbReference>
<evidence type="ECO:0000256" key="2">
    <source>
        <dbReference type="ARBA" id="ARBA00004308"/>
    </source>
</evidence>
<dbReference type="GO" id="GO:0005524">
    <property type="term" value="F:ATP binding"/>
    <property type="evidence" value="ECO:0007669"/>
    <property type="project" value="UniProtKB-KW"/>
</dbReference>
<name>A0A6G1RKR2_9GRUI</name>
<keyword evidence="3" id="KW-0808">Transferase</keyword>
<protein>
    <recommendedName>
        <fullName evidence="9">Protein kinase domain-containing protein</fullName>
    </recommendedName>
</protein>
<reference evidence="10" key="1">
    <citation type="submission" date="2020-03" db="EMBL/GenBank/DDBJ databases">
        <title>Okinawa Rail whole genome shotgun sequence.</title>
        <authorList>
            <person name="Nakajima N."/>
            <person name="Onuma M."/>
            <person name="Endoh D."/>
        </authorList>
    </citation>
    <scope>NUCLEOTIDE SEQUENCE</scope>
</reference>
<dbReference type="InterPro" id="IPR047117">
    <property type="entry name" value="PERK1-13-like"/>
</dbReference>
<proteinExistence type="predicted"/>
<evidence type="ECO:0000256" key="8">
    <source>
        <dbReference type="ARBA" id="ARBA00023136"/>
    </source>
</evidence>
<keyword evidence="6" id="KW-0067">ATP-binding</keyword>
<dbReference type="InterPro" id="IPR011009">
    <property type="entry name" value="Kinase-like_dom_sf"/>
</dbReference>
<evidence type="ECO:0000256" key="6">
    <source>
        <dbReference type="ARBA" id="ARBA00022840"/>
    </source>
</evidence>
<keyword evidence="7" id="KW-1133">Transmembrane helix</keyword>
<dbReference type="SUPFAM" id="SSF56112">
    <property type="entry name" value="Protein kinase-like (PK-like)"/>
    <property type="match status" value="1"/>
</dbReference>
<keyword evidence="8" id="KW-0472">Membrane</keyword>
<evidence type="ECO:0000256" key="5">
    <source>
        <dbReference type="ARBA" id="ARBA00022741"/>
    </source>
</evidence>
<evidence type="ECO:0000256" key="7">
    <source>
        <dbReference type="ARBA" id="ARBA00022989"/>
    </source>
</evidence>
<dbReference type="GO" id="GO:0004672">
    <property type="term" value="F:protein kinase activity"/>
    <property type="evidence" value="ECO:0007669"/>
    <property type="project" value="InterPro"/>
</dbReference>
<organism evidence="10">
    <name type="scientific">Hypotaenidia okinawae</name>
    <dbReference type="NCBI Taxonomy" id="2861861"/>
    <lineage>
        <taxon>Eukaryota</taxon>
        <taxon>Metazoa</taxon>
        <taxon>Chordata</taxon>
        <taxon>Craniata</taxon>
        <taxon>Vertebrata</taxon>
        <taxon>Euteleostomi</taxon>
        <taxon>Archelosauria</taxon>
        <taxon>Archosauria</taxon>
        <taxon>Dinosauria</taxon>
        <taxon>Saurischia</taxon>
        <taxon>Theropoda</taxon>
        <taxon>Coelurosauria</taxon>
        <taxon>Aves</taxon>
        <taxon>Neognathae</taxon>
        <taxon>Neoaves</taxon>
        <taxon>Gruiformes</taxon>
        <taxon>Rallidae</taxon>
        <taxon>Hypotaenidia</taxon>
    </lineage>
</organism>
<dbReference type="PANTHER" id="PTHR47982">
    <property type="entry name" value="PROLINE-RICH RECEPTOR-LIKE PROTEIN KINASE PERK4"/>
    <property type="match status" value="1"/>
</dbReference>
<feature type="domain" description="Protein kinase" evidence="9">
    <location>
        <begin position="1"/>
        <end position="113"/>
    </location>
</feature>
<keyword evidence="4" id="KW-0812">Transmembrane</keyword>
<keyword evidence="5" id="KW-0547">Nucleotide-binding</keyword>
<dbReference type="PROSITE" id="PS50011">
    <property type="entry name" value="PROTEIN_KINASE_DOM"/>
    <property type="match status" value="1"/>
</dbReference>
<dbReference type="Gene3D" id="1.10.510.10">
    <property type="entry name" value="Transferase(Phosphotransferase) domain 1"/>
    <property type="match status" value="1"/>
</dbReference>
<evidence type="ECO:0000259" key="9">
    <source>
        <dbReference type="PROSITE" id="PS50011"/>
    </source>
</evidence>
<evidence type="ECO:0000256" key="3">
    <source>
        <dbReference type="ARBA" id="ARBA00022679"/>
    </source>
</evidence>
<accession>A0A6G1RKR2</accession>
<evidence type="ECO:0000256" key="4">
    <source>
        <dbReference type="ARBA" id="ARBA00022692"/>
    </source>
</evidence>
<sequence>MTERIVGTAAYMAPEALRGEITPKSDIFSFGVVLLEIITGLPPVDENREPQLLLGIKDEIEDEEATVEDYVDQKMSDWDAPSVHKMYSVAEQCLKEKKNRRPDIKMVQQHLQEIKT</sequence>